<dbReference type="SUPFAM" id="SSF50965">
    <property type="entry name" value="Galactose oxidase, central domain"/>
    <property type="match status" value="1"/>
</dbReference>
<name>A0A381PMV2_9ZZZZ</name>
<evidence type="ECO:0000313" key="1">
    <source>
        <dbReference type="EMBL" id="SUZ67379.1"/>
    </source>
</evidence>
<reference evidence="1" key="1">
    <citation type="submission" date="2018-05" db="EMBL/GenBank/DDBJ databases">
        <authorList>
            <person name="Lanie J.A."/>
            <person name="Ng W.-L."/>
            <person name="Kazmierczak K.M."/>
            <person name="Andrzejewski T.M."/>
            <person name="Davidsen T.M."/>
            <person name="Wayne K.J."/>
            <person name="Tettelin H."/>
            <person name="Glass J.I."/>
            <person name="Rusch D."/>
            <person name="Podicherti R."/>
            <person name="Tsui H.-C.T."/>
            <person name="Winkler M.E."/>
        </authorList>
    </citation>
    <scope>NUCLEOTIDE SEQUENCE</scope>
</reference>
<dbReference type="InterPro" id="IPR011043">
    <property type="entry name" value="Gal_Oxase/kelch_b-propeller"/>
</dbReference>
<dbReference type="EMBL" id="UINC01001010">
    <property type="protein sequence ID" value="SUZ67379.1"/>
    <property type="molecule type" value="Genomic_DNA"/>
</dbReference>
<dbReference type="AlphaFoldDB" id="A0A381PMV2"/>
<sequence length="268" mass="30300">MEKVLSLIILTILVFRQNTLTEVNLSKYKQITARNEKFGNTITCEGKYPHHLQGVCRDDGSFYWSFTTTIVKTDLHGKTLKKIKVPSHHGDLCYLDGKLYVAVNFGAFNDPKGNADNWVYVYSAKNLSLLSKHKVHEVKYGAGGIAYCKGRFIVVGGLPEGLEENYVYEYDLKFNFIKHHVIKSGWTRLGIQTATFVQDHFWFGCYGNILLKTTLDFNIAGKYNFTCGYGILRGPTENSLYAGAGNLIKNGCDGNITAYKINQLFKFR</sequence>
<organism evidence="1">
    <name type="scientific">marine metagenome</name>
    <dbReference type="NCBI Taxonomy" id="408172"/>
    <lineage>
        <taxon>unclassified sequences</taxon>
        <taxon>metagenomes</taxon>
        <taxon>ecological metagenomes</taxon>
    </lineage>
</organism>
<dbReference type="Gene3D" id="2.120.10.80">
    <property type="entry name" value="Kelch-type beta propeller"/>
    <property type="match status" value="1"/>
</dbReference>
<protein>
    <submittedName>
        <fullName evidence="1">Uncharacterized protein</fullName>
    </submittedName>
</protein>
<proteinExistence type="predicted"/>
<gene>
    <name evidence="1" type="ORF">METZ01_LOCUS20233</name>
</gene>
<accession>A0A381PMV2</accession>
<dbReference type="InterPro" id="IPR015915">
    <property type="entry name" value="Kelch-typ_b-propeller"/>
</dbReference>